<dbReference type="InterPro" id="IPR036770">
    <property type="entry name" value="Ankyrin_rpt-contain_sf"/>
</dbReference>
<organism evidence="4 5">
    <name type="scientific">Enterococcus pallens ATCC BAA-351</name>
    <dbReference type="NCBI Taxonomy" id="1158607"/>
    <lineage>
        <taxon>Bacteria</taxon>
        <taxon>Bacillati</taxon>
        <taxon>Bacillota</taxon>
        <taxon>Bacilli</taxon>
        <taxon>Lactobacillales</taxon>
        <taxon>Enterococcaceae</taxon>
        <taxon>Enterococcus</taxon>
    </lineage>
</organism>
<dbReference type="EMBL" id="AJAQ01000036">
    <property type="protein sequence ID" value="EOH90320.1"/>
    <property type="molecule type" value="Genomic_DNA"/>
</dbReference>
<dbReference type="PANTHER" id="PTHR24171:SF9">
    <property type="entry name" value="ANKYRIN REPEAT DOMAIN-CONTAINING PROTEIN 39"/>
    <property type="match status" value="1"/>
</dbReference>
<dbReference type="Proteomes" id="UP000013782">
    <property type="component" value="Unassembled WGS sequence"/>
</dbReference>
<dbReference type="PANTHER" id="PTHR24171">
    <property type="entry name" value="ANKYRIN REPEAT DOMAIN-CONTAINING PROTEIN 39-RELATED"/>
    <property type="match status" value="1"/>
</dbReference>
<evidence type="ECO:0000256" key="2">
    <source>
        <dbReference type="ARBA" id="ARBA00023043"/>
    </source>
</evidence>
<dbReference type="STRING" id="160454.RV10_GL001027"/>
<dbReference type="SUPFAM" id="SSF48403">
    <property type="entry name" value="Ankyrin repeat"/>
    <property type="match status" value="1"/>
</dbReference>
<name>R2S464_9ENTE</name>
<dbReference type="Pfam" id="PF12796">
    <property type="entry name" value="Ank_2"/>
    <property type="match status" value="1"/>
</dbReference>
<dbReference type="eggNOG" id="COG0666">
    <property type="taxonomic scope" value="Bacteria"/>
</dbReference>
<proteinExistence type="predicted"/>
<protein>
    <submittedName>
        <fullName evidence="4">Uncharacterized protein</fullName>
    </submittedName>
</protein>
<dbReference type="AlphaFoldDB" id="R2S464"/>
<comment type="caution">
    <text evidence="4">The sequence shown here is derived from an EMBL/GenBank/DDBJ whole genome shotgun (WGS) entry which is preliminary data.</text>
</comment>
<dbReference type="InterPro" id="IPR002110">
    <property type="entry name" value="Ankyrin_rpt"/>
</dbReference>
<dbReference type="OrthoDB" id="9812708at2"/>
<dbReference type="HOGENOM" id="CLU_1812818_0_0_9"/>
<evidence type="ECO:0000256" key="3">
    <source>
        <dbReference type="SAM" id="MobiDB-lite"/>
    </source>
</evidence>
<sequence length="142" mass="15752">MGLFDKFKKKATSRPATEPTSEPKKQKQAVSSSNKRKTLPKNFDDMLKNENIDILKAVFDKCELDAYGGYYKQTALAYTGIPDELTCWLVDQGADINAKDSYGNTPLHRQSSAWHSNIQLLIDLGADIKAVNNQGETPLNSA</sequence>
<feature type="region of interest" description="Disordered" evidence="3">
    <location>
        <begin position="1"/>
        <end position="42"/>
    </location>
</feature>
<reference evidence="4 5" key="1">
    <citation type="submission" date="2013-02" db="EMBL/GenBank/DDBJ databases">
        <title>The Genome Sequence of Enterococcus pallens BAA-351.</title>
        <authorList>
            <consortium name="The Broad Institute Genome Sequencing Platform"/>
            <consortium name="The Broad Institute Genome Sequencing Center for Infectious Disease"/>
            <person name="Earl A.M."/>
            <person name="Gilmore M.S."/>
            <person name="Lebreton F."/>
            <person name="Walker B."/>
            <person name="Young S.K."/>
            <person name="Zeng Q."/>
            <person name="Gargeya S."/>
            <person name="Fitzgerald M."/>
            <person name="Haas B."/>
            <person name="Abouelleil A."/>
            <person name="Alvarado L."/>
            <person name="Arachchi H.M."/>
            <person name="Berlin A.M."/>
            <person name="Chapman S.B."/>
            <person name="Dewar J."/>
            <person name="Goldberg J."/>
            <person name="Griggs A."/>
            <person name="Gujja S."/>
            <person name="Hansen M."/>
            <person name="Howarth C."/>
            <person name="Imamovic A."/>
            <person name="Larimer J."/>
            <person name="McCowan C."/>
            <person name="Murphy C."/>
            <person name="Neiman D."/>
            <person name="Pearson M."/>
            <person name="Priest M."/>
            <person name="Roberts A."/>
            <person name="Saif S."/>
            <person name="Shea T."/>
            <person name="Sisk P."/>
            <person name="Sykes S."/>
            <person name="Wortman J."/>
            <person name="Nusbaum C."/>
            <person name="Birren B."/>
        </authorList>
    </citation>
    <scope>NUCLEOTIDE SEQUENCE [LARGE SCALE GENOMIC DNA]</scope>
    <source>
        <strain evidence="4 5">ATCC BAA-351</strain>
    </source>
</reference>
<dbReference type="Gene3D" id="1.25.40.20">
    <property type="entry name" value="Ankyrin repeat-containing domain"/>
    <property type="match status" value="1"/>
</dbReference>
<gene>
    <name evidence="4" type="ORF">UAU_04149</name>
</gene>
<keyword evidence="1" id="KW-0677">Repeat</keyword>
<keyword evidence="2" id="KW-0040">ANK repeat</keyword>
<dbReference type="RefSeq" id="WP_010759094.1">
    <property type="nucleotide sequence ID" value="NZ_ASWD01000005.1"/>
</dbReference>
<dbReference type="PATRIC" id="fig|1158607.3.peg.4130"/>
<accession>R2S464</accession>
<evidence type="ECO:0000313" key="4">
    <source>
        <dbReference type="EMBL" id="EOH90320.1"/>
    </source>
</evidence>
<evidence type="ECO:0000256" key="1">
    <source>
        <dbReference type="ARBA" id="ARBA00022737"/>
    </source>
</evidence>
<keyword evidence="5" id="KW-1185">Reference proteome</keyword>
<evidence type="ECO:0000313" key="5">
    <source>
        <dbReference type="Proteomes" id="UP000013782"/>
    </source>
</evidence>